<feature type="compositionally biased region" description="Basic and acidic residues" evidence="1">
    <location>
        <begin position="196"/>
        <end position="212"/>
    </location>
</feature>
<feature type="region of interest" description="Disordered" evidence="1">
    <location>
        <begin position="160"/>
        <end position="213"/>
    </location>
</feature>
<evidence type="ECO:0000313" key="4">
    <source>
        <dbReference type="Proteomes" id="UP000292935"/>
    </source>
</evidence>
<dbReference type="EMBL" id="SDPO01000002">
    <property type="protein sequence ID" value="RXZ49122.1"/>
    <property type="molecule type" value="Genomic_DNA"/>
</dbReference>
<reference evidence="3 4" key="1">
    <citation type="submission" date="2019-01" db="EMBL/GenBank/DDBJ databases">
        <authorList>
            <person name="Li J."/>
        </authorList>
    </citation>
    <scope>NUCLEOTIDE SEQUENCE [LARGE SCALE GENOMIC DNA]</scope>
    <source>
        <strain evidence="3 4">CCUG 35506</strain>
    </source>
</reference>
<feature type="chain" id="PRO_5020970588" evidence="2">
    <location>
        <begin position="33"/>
        <end position="717"/>
    </location>
</feature>
<evidence type="ECO:0000313" key="3">
    <source>
        <dbReference type="EMBL" id="RXZ49122.1"/>
    </source>
</evidence>
<comment type="caution">
    <text evidence="3">The sequence shown here is derived from an EMBL/GenBank/DDBJ whole genome shotgun (WGS) entry which is preliminary data.</text>
</comment>
<dbReference type="OrthoDB" id="2677755at2"/>
<gene>
    <name evidence="3" type="ORF">ESP57_09260</name>
</gene>
<dbReference type="Gene3D" id="2.60.120.260">
    <property type="entry name" value="Galactose-binding domain-like"/>
    <property type="match status" value="1"/>
</dbReference>
<sequence length="717" mass="76436">MNLRASSRSIAAATTGTLVLTALTLGVPSAHAAEAGGAAAASAPQSCTIAPPANELSESPVGCVTAAVALDRVPGLGETATVTVQLDTEVPIDDAQLAVRLPAGLRIVTDGFSAPTERGLDTVATQDLALDESGRTVTFEVIADVAGPAQIQVDVVDTAQPAEERSAHASTELTIGRTAAESAPGAAGTSSTTHGKNGDADTKRSATEKPKVGEVTAASDAICAVGDLDIADWTGDWRAARRVAVAVLGQTTPDAPAATLATGLTDAEDGSYELCFTSPAPELASLSVEFTTRNAWWEIDDMTGATSYTTRSAPVTDVAAGTVQDFGTSVPSALHMRAFNAFDIHNALYELRGSGTDCWTAEQTTDCEKLKARWAPGNTDGGYYQTAANVRSVYLTDAMPDTLHTVVHEAGHNFQHLLYNWRWPTGDCPSPHSLHRVTGAMCAWTEGFANAVTGYAMGDGRYYYNTTDWMDLMQTGLQDTTIAPARPNPDNGEHVEGRVAGAMISLWRELDGGPEATFRNLDQYDSFDFAEWFNVDRPKSGLSVDRQARDILNEHTIDFRDVRRTESLVNGDLEDQGDGWDVVGGVVGTWSYFGARSGQYYAWMGGNGVASVDSLSRSGVQVPRKGTTVLDFYMRINSPSEDRAVKADKLELQVQSGGQTTTVATWWNGDRVPAYSRRVIDLTQFAGQTVTISFVSTEDDGQQTDFVLDQLSVQTTR</sequence>
<protein>
    <submittedName>
        <fullName evidence="3">Uncharacterized protein</fullName>
    </submittedName>
</protein>
<keyword evidence="2" id="KW-0732">Signal</keyword>
<accession>A0A4Q2JMC6</accession>
<proteinExistence type="predicted"/>
<evidence type="ECO:0000256" key="1">
    <source>
        <dbReference type="SAM" id="MobiDB-lite"/>
    </source>
</evidence>
<name>A0A4Q2JMC6_9MICO</name>
<organism evidence="3 4">
    <name type="scientific">Agromyces fucosus</name>
    <dbReference type="NCBI Taxonomy" id="41985"/>
    <lineage>
        <taxon>Bacteria</taxon>
        <taxon>Bacillati</taxon>
        <taxon>Actinomycetota</taxon>
        <taxon>Actinomycetes</taxon>
        <taxon>Micrococcales</taxon>
        <taxon>Microbacteriaceae</taxon>
        <taxon>Agromyces</taxon>
    </lineage>
</organism>
<feature type="signal peptide" evidence="2">
    <location>
        <begin position="1"/>
        <end position="32"/>
    </location>
</feature>
<dbReference type="Proteomes" id="UP000292935">
    <property type="component" value="Unassembled WGS sequence"/>
</dbReference>
<keyword evidence="4" id="KW-1185">Reference proteome</keyword>
<dbReference type="AlphaFoldDB" id="A0A4Q2JMC6"/>
<evidence type="ECO:0000256" key="2">
    <source>
        <dbReference type="SAM" id="SignalP"/>
    </source>
</evidence>
<dbReference type="RefSeq" id="WP_129231320.1">
    <property type="nucleotide sequence ID" value="NZ_SDPO01000002.1"/>
</dbReference>